<evidence type="ECO:0000256" key="1">
    <source>
        <dbReference type="SAM" id="MobiDB-lite"/>
    </source>
</evidence>
<proteinExistence type="predicted"/>
<dbReference type="Pfam" id="PF10544">
    <property type="entry name" value="T5orf172"/>
    <property type="match status" value="1"/>
</dbReference>
<dbReference type="EMBL" id="CP051142">
    <property type="protein sequence ID" value="QIX00870.1"/>
    <property type="molecule type" value="Genomic_DNA"/>
</dbReference>
<keyword evidence="2" id="KW-0472">Membrane</keyword>
<dbReference type="AlphaFoldDB" id="A0A6H0Y2K6"/>
<dbReference type="SMART" id="SM00974">
    <property type="entry name" value="T5orf172"/>
    <property type="match status" value="1"/>
</dbReference>
<evidence type="ECO:0000313" key="4">
    <source>
        <dbReference type="EMBL" id="QIX00870.1"/>
    </source>
</evidence>
<feature type="compositionally biased region" description="Polar residues" evidence="1">
    <location>
        <begin position="220"/>
        <end position="231"/>
    </location>
</feature>
<dbReference type="InterPro" id="IPR018306">
    <property type="entry name" value="Phage_T5_Orf172_DNA-bd"/>
</dbReference>
<gene>
    <name evidence="4" type="ORF">AMS68_006387</name>
</gene>
<name>A0A6H0Y2K6_9PEZI</name>
<keyword evidence="2" id="KW-0812">Transmembrane</keyword>
<dbReference type="Proteomes" id="UP000503462">
    <property type="component" value="Chromosome 4"/>
</dbReference>
<organism evidence="4 5">
    <name type="scientific">Peltaster fructicola</name>
    <dbReference type="NCBI Taxonomy" id="286661"/>
    <lineage>
        <taxon>Eukaryota</taxon>
        <taxon>Fungi</taxon>
        <taxon>Dikarya</taxon>
        <taxon>Ascomycota</taxon>
        <taxon>Pezizomycotina</taxon>
        <taxon>Dothideomycetes</taxon>
        <taxon>Dothideomycetes incertae sedis</taxon>
        <taxon>Peltaster</taxon>
    </lineage>
</organism>
<evidence type="ECO:0000313" key="5">
    <source>
        <dbReference type="Proteomes" id="UP000503462"/>
    </source>
</evidence>
<reference evidence="4 5" key="1">
    <citation type="journal article" date="2016" name="Sci. Rep.">
        <title>Peltaster fructicola genome reveals evolution from an invasive phytopathogen to an ectophytic parasite.</title>
        <authorList>
            <person name="Xu C."/>
            <person name="Chen H."/>
            <person name="Gleason M.L."/>
            <person name="Xu J.R."/>
            <person name="Liu H."/>
            <person name="Zhang R."/>
            <person name="Sun G."/>
        </authorList>
    </citation>
    <scope>NUCLEOTIDE SEQUENCE [LARGE SCALE GENOMIC DNA]</scope>
    <source>
        <strain evidence="4 5">LNHT1506</strain>
    </source>
</reference>
<sequence>MPSPATSERMLQYIPSFSQTQAEFLEDEITIRKCIATPHGKECGNLLTAQRQRIAASVITQDAATLELHDIRTIITLLLCEHCQKNNNHRHKNKLADKWQSEFPAIDLGIIEWRKDEYSLSRSATPTTTPRRTSSNTVSTESSARSALDVDAPDAYEVSPTPSARRARRERPHNSVQAARRPPLRPGHIDRRTSSVQEHVAVDGVDPSAVSQALNVVATSDRSFDDSNSGAADTATADEPMPDAPPVPIVSAGPFFPGSAARWTPEMIIDNVENLLTSNIPAANRGAIYAFQQLDGPHIKIGYTTQSCSARRTQISDASGIKLLQSKYVWRANIELRLLLRLEKLVHADLAYAQRNLRIVGAANTRKTQHEWFEVDYDTASQSIDFWYDVVHHQDDVVKLDDTIDRSSFAVEDGDDPRIVNADHARRLQYWKKRIIIPQAHSLEDTLKWMTGCGILGLIPVVINIPDLFVFPFFVFGIAVWTRLFTGRRWI</sequence>
<feature type="compositionally biased region" description="Low complexity" evidence="1">
    <location>
        <begin position="120"/>
        <end position="140"/>
    </location>
</feature>
<keyword evidence="5" id="KW-1185">Reference proteome</keyword>
<feature type="region of interest" description="Disordered" evidence="1">
    <location>
        <begin position="220"/>
        <end position="245"/>
    </location>
</feature>
<evidence type="ECO:0000256" key="2">
    <source>
        <dbReference type="SAM" id="Phobius"/>
    </source>
</evidence>
<evidence type="ECO:0000259" key="3">
    <source>
        <dbReference type="SMART" id="SM00974"/>
    </source>
</evidence>
<feature type="region of interest" description="Disordered" evidence="1">
    <location>
        <begin position="120"/>
        <end position="204"/>
    </location>
</feature>
<feature type="domain" description="Bacteriophage T5 Orf172 DNA-binding" evidence="3">
    <location>
        <begin position="293"/>
        <end position="387"/>
    </location>
</feature>
<protein>
    <recommendedName>
        <fullName evidence="3">Bacteriophage T5 Orf172 DNA-binding domain-containing protein</fullName>
    </recommendedName>
</protein>
<feature type="transmembrane region" description="Helical" evidence="2">
    <location>
        <begin position="468"/>
        <end position="486"/>
    </location>
</feature>
<keyword evidence="2" id="KW-1133">Transmembrane helix</keyword>
<accession>A0A6H0Y2K6</accession>